<dbReference type="KEGG" id="gca:Galf_2541"/>
<protein>
    <submittedName>
        <fullName evidence="1">YaeQ family protein</fullName>
    </submittedName>
</protein>
<dbReference type="Pfam" id="PF07152">
    <property type="entry name" value="YaeQ"/>
    <property type="match status" value="1"/>
</dbReference>
<keyword evidence="2" id="KW-1185">Reference proteome</keyword>
<evidence type="ECO:0000313" key="2">
    <source>
        <dbReference type="Proteomes" id="UP000001235"/>
    </source>
</evidence>
<dbReference type="PANTHER" id="PTHR38784:SF1">
    <property type="entry name" value="SUCROSE PHOSPHORYLASE"/>
    <property type="match status" value="1"/>
</dbReference>
<dbReference type="STRING" id="395494.Galf_2541"/>
<dbReference type="InterPro" id="IPR038590">
    <property type="entry name" value="YaeQ_sf"/>
</dbReference>
<dbReference type="Proteomes" id="UP000001235">
    <property type="component" value="Chromosome"/>
</dbReference>
<gene>
    <name evidence="1" type="ordered locus">Galf_2541</name>
</gene>
<dbReference type="AlphaFoldDB" id="D9SCF9"/>
<dbReference type="SUPFAM" id="SSF52980">
    <property type="entry name" value="Restriction endonuclease-like"/>
    <property type="match status" value="1"/>
</dbReference>
<dbReference type="InterPro" id="IPR009822">
    <property type="entry name" value="YaeQ"/>
</dbReference>
<organism evidence="1 2">
    <name type="scientific">Gallionella capsiferriformans (strain ES-2)</name>
    <name type="common">Gallionella ferruginea capsiferriformans (strain ES-2)</name>
    <dbReference type="NCBI Taxonomy" id="395494"/>
    <lineage>
        <taxon>Bacteria</taxon>
        <taxon>Pseudomonadati</taxon>
        <taxon>Pseudomonadota</taxon>
        <taxon>Betaproteobacteria</taxon>
        <taxon>Nitrosomonadales</taxon>
        <taxon>Gallionellaceae</taxon>
        <taxon>Gallionella</taxon>
    </lineage>
</organism>
<dbReference type="EMBL" id="CP002159">
    <property type="protein sequence ID" value="ADL56540.1"/>
    <property type="molecule type" value="Genomic_DNA"/>
</dbReference>
<dbReference type="SMART" id="SM01322">
    <property type="entry name" value="YaeQ"/>
    <property type="match status" value="1"/>
</dbReference>
<name>D9SCF9_GALCS</name>
<evidence type="ECO:0000313" key="1">
    <source>
        <dbReference type="EMBL" id="ADL56540.1"/>
    </source>
</evidence>
<dbReference type="CDD" id="cd22368">
    <property type="entry name" value="YaeQ-like"/>
    <property type="match status" value="1"/>
</dbReference>
<dbReference type="Gene3D" id="3.10.640.10">
    <property type="entry name" value="Restriction endonuclease-like alpha-beta roll domain"/>
    <property type="match status" value="1"/>
</dbReference>
<proteinExistence type="predicted"/>
<dbReference type="InterPro" id="IPR011335">
    <property type="entry name" value="Restrct_endonuc-II-like"/>
</dbReference>
<dbReference type="PANTHER" id="PTHR38784">
    <property type="entry name" value="SUCROSE PHOSPHORYLASE"/>
    <property type="match status" value="1"/>
</dbReference>
<dbReference type="PIRSF" id="PIRSF011484">
    <property type="entry name" value="YaeQ"/>
    <property type="match status" value="1"/>
</dbReference>
<reference evidence="1 2" key="1">
    <citation type="submission" date="2010-08" db="EMBL/GenBank/DDBJ databases">
        <title>Complete sequence of Gallionella capsiferriformans ES-2.</title>
        <authorList>
            <consortium name="US DOE Joint Genome Institute"/>
            <person name="Lucas S."/>
            <person name="Copeland A."/>
            <person name="Lapidus A."/>
            <person name="Cheng J.-F."/>
            <person name="Bruce D."/>
            <person name="Goodwin L."/>
            <person name="Pitluck S."/>
            <person name="Chertkov O."/>
            <person name="Davenport K.W."/>
            <person name="Detter J.C."/>
            <person name="Han C."/>
            <person name="Tapia R."/>
            <person name="Land M."/>
            <person name="Hauser L."/>
            <person name="Chang Y.-J."/>
            <person name="Jeffries C."/>
            <person name="Kyrpides N."/>
            <person name="Ivanova N."/>
            <person name="Mikhailova N."/>
            <person name="Shelobolina E.S."/>
            <person name="Picardal F."/>
            <person name="Roden E."/>
            <person name="Emerson D."/>
            <person name="Woyke T."/>
        </authorList>
    </citation>
    <scope>NUCLEOTIDE SEQUENCE [LARGE SCALE GENOMIC DNA]</scope>
    <source>
        <strain evidence="1 2">ES-2</strain>
    </source>
</reference>
<dbReference type="eggNOG" id="COG4681">
    <property type="taxonomic scope" value="Bacteria"/>
</dbReference>
<accession>D9SCF9</accession>
<sequence length="189" mass="21238">MAIKATIFKANLQIADMNRHYYQDHVLTLARHPSETDERLMVRLLAFALHAHEYLEFGQGMTADDEADLWQKDLTGSIVLWIDVGIPDEKLIRKACGRANHVVVYCYGGRVADLWFAQNKSLFARQKNLTIINLPVASTQALAKLAQRNMSLQCTLQEGNLMMTSDDGVVEIEPVIWHGSPLTGSAWQS</sequence>
<dbReference type="RefSeq" id="WP_013294460.1">
    <property type="nucleotide sequence ID" value="NC_014394.1"/>
</dbReference>
<dbReference type="OrthoDB" id="5293309at2"/>
<dbReference type="HOGENOM" id="CLU_096741_0_0_4"/>